<comment type="caution">
    <text evidence="2">The sequence shown here is derived from an EMBL/GenBank/DDBJ whole genome shotgun (WGS) entry which is preliminary data.</text>
</comment>
<name>A0ABT0Y3K3_9ACTN</name>
<organism evidence="2 3">
    <name type="scientific">Paractinoplanes hotanensis</name>
    <dbReference type="NCBI Taxonomy" id="2906497"/>
    <lineage>
        <taxon>Bacteria</taxon>
        <taxon>Bacillati</taxon>
        <taxon>Actinomycetota</taxon>
        <taxon>Actinomycetes</taxon>
        <taxon>Micromonosporales</taxon>
        <taxon>Micromonosporaceae</taxon>
        <taxon>Paractinoplanes</taxon>
    </lineage>
</organism>
<sequence>MSERDGGARPAANRPATEPTVAEEHLLRAAARVLARYHNPGWVPTDAELDAWGAGYGLGVRDKLAQDLMNRVHVAGLDCEWPPVTPPGGGA</sequence>
<protein>
    <submittedName>
        <fullName evidence="2">Uncharacterized protein</fullName>
    </submittedName>
</protein>
<accession>A0ABT0Y3K3</accession>
<dbReference type="EMBL" id="JAMQOL010000031">
    <property type="protein sequence ID" value="MCM4080420.1"/>
    <property type="molecule type" value="Genomic_DNA"/>
</dbReference>
<gene>
    <name evidence="2" type="ORF">LXN57_22825</name>
</gene>
<evidence type="ECO:0000313" key="2">
    <source>
        <dbReference type="EMBL" id="MCM4080420.1"/>
    </source>
</evidence>
<dbReference type="Proteomes" id="UP001523216">
    <property type="component" value="Unassembled WGS sequence"/>
</dbReference>
<proteinExistence type="predicted"/>
<keyword evidence="3" id="KW-1185">Reference proteome</keyword>
<feature type="region of interest" description="Disordered" evidence="1">
    <location>
        <begin position="1"/>
        <end position="22"/>
    </location>
</feature>
<dbReference type="RefSeq" id="WP_251800210.1">
    <property type="nucleotide sequence ID" value="NZ_JAMQOL010000031.1"/>
</dbReference>
<evidence type="ECO:0000313" key="3">
    <source>
        <dbReference type="Proteomes" id="UP001523216"/>
    </source>
</evidence>
<evidence type="ECO:0000256" key="1">
    <source>
        <dbReference type="SAM" id="MobiDB-lite"/>
    </source>
</evidence>
<reference evidence="2 3" key="1">
    <citation type="submission" date="2022-06" db="EMBL/GenBank/DDBJ databases">
        <title>Actinoplanes abujensis sp. nov., isolated from Nigerian arid soil.</title>
        <authorList>
            <person name="Ding P."/>
        </authorList>
    </citation>
    <scope>NUCLEOTIDE SEQUENCE [LARGE SCALE GENOMIC DNA]</scope>
    <source>
        <strain evidence="3">TRM88002</strain>
    </source>
</reference>